<gene>
    <name evidence="2" type="ORF">GCM10011506_15550</name>
</gene>
<dbReference type="Pfam" id="PF18962">
    <property type="entry name" value="Por_Secre_tail"/>
    <property type="match status" value="1"/>
</dbReference>
<dbReference type="EMBL" id="BMEC01000004">
    <property type="protein sequence ID" value="GGC31015.1"/>
    <property type="molecule type" value="Genomic_DNA"/>
</dbReference>
<organism evidence="2 3">
    <name type="scientific">Marivirga lumbricoides</name>
    <dbReference type="NCBI Taxonomy" id="1046115"/>
    <lineage>
        <taxon>Bacteria</taxon>
        <taxon>Pseudomonadati</taxon>
        <taxon>Bacteroidota</taxon>
        <taxon>Cytophagia</taxon>
        <taxon>Cytophagales</taxon>
        <taxon>Marivirgaceae</taxon>
        <taxon>Marivirga</taxon>
    </lineage>
</organism>
<evidence type="ECO:0000259" key="1">
    <source>
        <dbReference type="Pfam" id="PF18962"/>
    </source>
</evidence>
<dbReference type="SUPFAM" id="SSF69304">
    <property type="entry name" value="Tricorn protease N-terminal domain"/>
    <property type="match status" value="1"/>
</dbReference>
<accession>A0ABQ1LWW0</accession>
<evidence type="ECO:0000313" key="3">
    <source>
        <dbReference type="Proteomes" id="UP000636010"/>
    </source>
</evidence>
<evidence type="ECO:0000313" key="2">
    <source>
        <dbReference type="EMBL" id="GGC31015.1"/>
    </source>
</evidence>
<dbReference type="Proteomes" id="UP000636010">
    <property type="component" value="Unassembled WGS sequence"/>
</dbReference>
<proteinExistence type="predicted"/>
<dbReference type="InterPro" id="IPR026444">
    <property type="entry name" value="Secre_tail"/>
</dbReference>
<reference evidence="3" key="1">
    <citation type="journal article" date="2019" name="Int. J. Syst. Evol. Microbiol.">
        <title>The Global Catalogue of Microorganisms (GCM) 10K type strain sequencing project: providing services to taxonomists for standard genome sequencing and annotation.</title>
        <authorList>
            <consortium name="The Broad Institute Genomics Platform"/>
            <consortium name="The Broad Institute Genome Sequencing Center for Infectious Disease"/>
            <person name="Wu L."/>
            <person name="Ma J."/>
        </authorList>
    </citation>
    <scope>NUCLEOTIDE SEQUENCE [LARGE SCALE GENOMIC DNA]</scope>
    <source>
        <strain evidence="3">CGMCC 1.10832</strain>
    </source>
</reference>
<keyword evidence="3" id="KW-1185">Reference proteome</keyword>
<protein>
    <recommendedName>
        <fullName evidence="1">Secretion system C-terminal sorting domain-containing protein</fullName>
    </recommendedName>
</protein>
<name>A0ABQ1LWW0_9BACT</name>
<sequence>MRFEFIEGTAKFNFNSPSLAEDDRTTVFSHPQTGELLLYFDGINLWSGNELNLVKENIKIGSGLRQTSLILPLNESFDSFYLFTCQTNFDDNGLLISSDITYSYISRTDDSYSIDSLNLELESNVSPNVTAYPITSGNGFWLLLHSFSGNDFIIYQVNSDGVFFHDKQSKGFSIPDSTQNRTGTLNFSPNGKYIVNTHWSSDNSYRPPIDLLSFNAEEGSLGTYYPLNKFLFQYVATFSPDSKKLYVSVFDSSANKELHFIQYSLEDILTKESYTFNQVEVSTIDGYVPFFVNKHLQTGLDGRLYFSGNNTNRLYRIDNPNESIENLRFSYITYPDNGFNFKAFPNFMQYEFEGLTTSDNPILNCSEASMYIIYPNPTSGVVNIKISETCFKPFNLTLVSANGQVIFKDMKFQTSQSFLKLPDNASGVYFLIFNNGVKVITKKIVII</sequence>
<feature type="domain" description="Secretion system C-terminal sorting" evidence="1">
    <location>
        <begin position="373"/>
        <end position="446"/>
    </location>
</feature>
<dbReference type="NCBIfam" id="TIGR04183">
    <property type="entry name" value="Por_Secre_tail"/>
    <property type="match status" value="1"/>
</dbReference>
<comment type="caution">
    <text evidence="2">The sequence shown here is derived from an EMBL/GenBank/DDBJ whole genome shotgun (WGS) entry which is preliminary data.</text>
</comment>